<dbReference type="AlphaFoldDB" id="A0A0G4JPU1"/>
<dbReference type="Proteomes" id="UP000044377">
    <property type="component" value="Unassembled WGS sequence"/>
</dbReference>
<organism evidence="1 2">
    <name type="scientific">Brenneria goodwinii</name>
    <dbReference type="NCBI Taxonomy" id="1109412"/>
    <lineage>
        <taxon>Bacteria</taxon>
        <taxon>Pseudomonadati</taxon>
        <taxon>Pseudomonadota</taxon>
        <taxon>Gammaproteobacteria</taxon>
        <taxon>Enterobacterales</taxon>
        <taxon>Pectobacteriaceae</taxon>
        <taxon>Brenneria</taxon>
    </lineage>
</organism>
<evidence type="ECO:0000313" key="1">
    <source>
        <dbReference type="EMBL" id="CPR13952.1"/>
    </source>
</evidence>
<keyword evidence="2" id="KW-1185">Reference proteome</keyword>
<dbReference type="EMBL" id="CGIG01000001">
    <property type="protein sequence ID" value="CPR13952.1"/>
    <property type="molecule type" value="Genomic_DNA"/>
</dbReference>
<protein>
    <submittedName>
        <fullName evidence="1">Uncharacterized protein</fullName>
    </submittedName>
</protein>
<evidence type="ECO:0000313" key="2">
    <source>
        <dbReference type="Proteomes" id="UP000044377"/>
    </source>
</evidence>
<gene>
    <name evidence="1" type="ORF">BN1221_00356</name>
</gene>
<name>A0A0G4JPU1_9GAMM</name>
<accession>A0A0G4JPU1</accession>
<proteinExistence type="predicted"/>
<sequence length="56" mass="6270">MTTLGRFSAAPATEEKQIKTTKNRELNILFISVPTNMFKREGLSESELSHQNAACE</sequence>
<reference evidence="2" key="1">
    <citation type="submission" date="2015-01" db="EMBL/GenBank/DDBJ databases">
        <authorList>
            <person name="Paterson Steve"/>
        </authorList>
    </citation>
    <scope>NUCLEOTIDE SEQUENCE [LARGE SCALE GENOMIC DNA]</scope>
    <source>
        <strain evidence="2">OBR1</strain>
    </source>
</reference>